<evidence type="ECO:0000256" key="1">
    <source>
        <dbReference type="ARBA" id="ARBA00004123"/>
    </source>
</evidence>
<evidence type="ECO:0000256" key="3">
    <source>
        <dbReference type="ARBA" id="ARBA00022737"/>
    </source>
</evidence>
<evidence type="ECO:0000256" key="6">
    <source>
        <dbReference type="ARBA" id="ARBA00023163"/>
    </source>
</evidence>
<dbReference type="GO" id="GO:0006355">
    <property type="term" value="P:regulation of DNA-templated transcription"/>
    <property type="evidence" value="ECO:0007669"/>
    <property type="project" value="TreeGrafter"/>
</dbReference>
<dbReference type="PANTHER" id="PTHR31832">
    <property type="entry name" value="B-BOX ZINC FINGER PROTEIN 22"/>
    <property type="match status" value="1"/>
</dbReference>
<keyword evidence="4" id="KW-0862">Zinc</keyword>
<dbReference type="SMART" id="SM00336">
    <property type="entry name" value="BBOX"/>
    <property type="match status" value="2"/>
</dbReference>
<dbReference type="GO" id="GO:0008270">
    <property type="term" value="F:zinc ion binding"/>
    <property type="evidence" value="ECO:0007669"/>
    <property type="project" value="UniProtKB-KW"/>
</dbReference>
<gene>
    <name evidence="11" type="ORF">GOP47_0010493</name>
</gene>
<dbReference type="EMBL" id="JABFUD020000010">
    <property type="protein sequence ID" value="KAI5074532.1"/>
    <property type="molecule type" value="Genomic_DNA"/>
</dbReference>
<keyword evidence="3" id="KW-0677">Repeat</keyword>
<dbReference type="InterPro" id="IPR049808">
    <property type="entry name" value="CONSTANS-like_Bbox1"/>
</dbReference>
<evidence type="ECO:0000313" key="11">
    <source>
        <dbReference type="EMBL" id="KAI5074532.1"/>
    </source>
</evidence>
<evidence type="ECO:0000256" key="9">
    <source>
        <dbReference type="SAM" id="MobiDB-lite"/>
    </source>
</evidence>
<keyword evidence="6" id="KW-0804">Transcription</keyword>
<evidence type="ECO:0000256" key="2">
    <source>
        <dbReference type="ARBA" id="ARBA00022723"/>
    </source>
</evidence>
<evidence type="ECO:0000256" key="4">
    <source>
        <dbReference type="ARBA" id="ARBA00022833"/>
    </source>
</evidence>
<evidence type="ECO:0000256" key="7">
    <source>
        <dbReference type="ARBA" id="ARBA00023242"/>
    </source>
</evidence>
<dbReference type="GO" id="GO:0005634">
    <property type="term" value="C:nucleus"/>
    <property type="evidence" value="ECO:0007669"/>
    <property type="project" value="UniProtKB-SubCell"/>
</dbReference>
<proteinExistence type="predicted"/>
<reference evidence="11" key="1">
    <citation type="submission" date="2021-01" db="EMBL/GenBank/DDBJ databases">
        <title>Adiantum capillus-veneris genome.</title>
        <authorList>
            <person name="Fang Y."/>
            <person name="Liao Q."/>
        </authorList>
    </citation>
    <scope>NUCLEOTIDE SEQUENCE</scope>
    <source>
        <strain evidence="11">H3</strain>
        <tissue evidence="11">Leaf</tissue>
    </source>
</reference>
<evidence type="ECO:0000256" key="5">
    <source>
        <dbReference type="ARBA" id="ARBA00023015"/>
    </source>
</evidence>
<feature type="region of interest" description="Disordered" evidence="9">
    <location>
        <begin position="113"/>
        <end position="144"/>
    </location>
</feature>
<feature type="compositionally biased region" description="Basic and acidic residues" evidence="9">
    <location>
        <begin position="114"/>
        <end position="126"/>
    </location>
</feature>
<keyword evidence="5" id="KW-0805">Transcription regulation</keyword>
<dbReference type="GO" id="GO:0009640">
    <property type="term" value="P:photomorphogenesis"/>
    <property type="evidence" value="ECO:0007669"/>
    <property type="project" value="TreeGrafter"/>
</dbReference>
<dbReference type="PANTHER" id="PTHR31832:SF63">
    <property type="entry name" value="B-BOX ZINC FINGER PROTEIN 23"/>
    <property type="match status" value="1"/>
</dbReference>
<dbReference type="CDD" id="cd19821">
    <property type="entry name" value="Bbox1_BBX-like"/>
    <property type="match status" value="2"/>
</dbReference>
<dbReference type="OrthoDB" id="153872at2759"/>
<keyword evidence="8" id="KW-0863">Zinc-finger</keyword>
<keyword evidence="2" id="KW-0479">Metal-binding</keyword>
<keyword evidence="12" id="KW-1185">Reference proteome</keyword>
<feature type="domain" description="B box-type" evidence="10">
    <location>
        <begin position="1"/>
        <end position="47"/>
    </location>
</feature>
<organism evidence="11 12">
    <name type="scientific">Adiantum capillus-veneris</name>
    <name type="common">Maidenhair fern</name>
    <dbReference type="NCBI Taxonomy" id="13818"/>
    <lineage>
        <taxon>Eukaryota</taxon>
        <taxon>Viridiplantae</taxon>
        <taxon>Streptophyta</taxon>
        <taxon>Embryophyta</taxon>
        <taxon>Tracheophyta</taxon>
        <taxon>Polypodiopsida</taxon>
        <taxon>Polypodiidae</taxon>
        <taxon>Polypodiales</taxon>
        <taxon>Pteridineae</taxon>
        <taxon>Pteridaceae</taxon>
        <taxon>Vittarioideae</taxon>
        <taxon>Adiantum</taxon>
    </lineage>
</organism>
<name>A0A9D4UW43_ADICA</name>
<dbReference type="InterPro" id="IPR000315">
    <property type="entry name" value="Znf_B-box"/>
</dbReference>
<sequence length="306" mass="33374">MRVQCDVCEKALAEVVCCADEAALCLSCDQRVHAANKLASKHQRLRLLHNNPNGSNSPLPLCDICQEKGAFIFCLEDRALVCRDCDECIHAVNTLAAGHQRFLATGVQVALESEQQHADKDSHSTKPEAPGPQTPSDGVPVASMSASNSSFVTLSSTKSSEECVEAKLQDNVPNSEKHMEEWQNIQSLDLTDLVSGYSLADMEFSKTDLAALSDQDWLTELSVFDEYVCRDSLAEVPQVPFSIYTANMQVLESSSKGKQRRDGVGSVPDIDDVSVPDIDDVSVVPDLMSFASQAPRGKRQKSVYGY</sequence>
<comment type="subcellular location">
    <subcellularLocation>
        <location evidence="1">Nucleus</location>
    </subcellularLocation>
</comment>
<comment type="caution">
    <text evidence="11">The sequence shown here is derived from an EMBL/GenBank/DDBJ whole genome shotgun (WGS) entry which is preliminary data.</text>
</comment>
<evidence type="ECO:0000259" key="10">
    <source>
        <dbReference type="PROSITE" id="PS50119"/>
    </source>
</evidence>
<dbReference type="Gene3D" id="3.30.160.60">
    <property type="entry name" value="Classic Zinc Finger"/>
    <property type="match status" value="1"/>
</dbReference>
<keyword evidence="7" id="KW-0539">Nucleus</keyword>
<dbReference type="PROSITE" id="PS50119">
    <property type="entry name" value="ZF_BBOX"/>
    <property type="match status" value="2"/>
</dbReference>
<protein>
    <recommendedName>
        <fullName evidence="10">B box-type domain-containing protein</fullName>
    </recommendedName>
</protein>
<feature type="domain" description="B box-type" evidence="10">
    <location>
        <begin position="57"/>
        <end position="104"/>
    </location>
</feature>
<dbReference type="AlphaFoldDB" id="A0A9D4UW43"/>
<evidence type="ECO:0000313" key="12">
    <source>
        <dbReference type="Proteomes" id="UP000886520"/>
    </source>
</evidence>
<dbReference type="Proteomes" id="UP000886520">
    <property type="component" value="Chromosome 10"/>
</dbReference>
<evidence type="ECO:0000256" key="8">
    <source>
        <dbReference type="PROSITE-ProRule" id="PRU00024"/>
    </source>
</evidence>
<accession>A0A9D4UW43</accession>
<dbReference type="Pfam" id="PF00643">
    <property type="entry name" value="zf-B_box"/>
    <property type="match status" value="1"/>
</dbReference>
<dbReference type="InterPro" id="IPR051979">
    <property type="entry name" value="B-box_zinc_finger"/>
</dbReference>